<evidence type="ECO:0000313" key="1">
    <source>
        <dbReference type="EMBL" id="CAI2197778.1"/>
    </source>
</evidence>
<sequence>LYEIRWLAWYEAIKNICDSISALLKIFKESKKKNGKELYNQLTSWRTLAFLYYFNDILEHVTQLIQAFIDETNPFGNSVITYMDNELSFVEQDGDDFIMDIHDYATSVINELQQRFPNRSLFTSMKVLNPREWPKDSQELL</sequence>
<feature type="non-terminal residue" evidence="1">
    <location>
        <position position="1"/>
    </location>
</feature>
<organism evidence="1 2">
    <name type="scientific">Funneliformis geosporum</name>
    <dbReference type="NCBI Taxonomy" id="1117311"/>
    <lineage>
        <taxon>Eukaryota</taxon>
        <taxon>Fungi</taxon>
        <taxon>Fungi incertae sedis</taxon>
        <taxon>Mucoromycota</taxon>
        <taxon>Glomeromycotina</taxon>
        <taxon>Glomeromycetes</taxon>
        <taxon>Glomerales</taxon>
        <taxon>Glomeraceae</taxon>
        <taxon>Funneliformis</taxon>
    </lineage>
</organism>
<dbReference type="EMBL" id="CAMKVN010017063">
    <property type="protein sequence ID" value="CAI2197778.1"/>
    <property type="molecule type" value="Genomic_DNA"/>
</dbReference>
<keyword evidence="2" id="KW-1185">Reference proteome</keyword>
<accession>A0A9W4X2R7</accession>
<dbReference type="Proteomes" id="UP001153678">
    <property type="component" value="Unassembled WGS sequence"/>
</dbReference>
<protein>
    <submittedName>
        <fullName evidence="1">8813_t:CDS:1</fullName>
    </submittedName>
</protein>
<evidence type="ECO:0000313" key="2">
    <source>
        <dbReference type="Proteomes" id="UP001153678"/>
    </source>
</evidence>
<gene>
    <name evidence="1" type="ORF">FWILDA_LOCUS18245</name>
</gene>
<comment type="caution">
    <text evidence="1">The sequence shown here is derived from an EMBL/GenBank/DDBJ whole genome shotgun (WGS) entry which is preliminary data.</text>
</comment>
<dbReference type="AlphaFoldDB" id="A0A9W4X2R7"/>
<name>A0A9W4X2R7_9GLOM</name>
<proteinExistence type="predicted"/>
<reference evidence="1" key="1">
    <citation type="submission" date="2022-08" db="EMBL/GenBank/DDBJ databases">
        <authorList>
            <person name="Kallberg Y."/>
            <person name="Tangrot J."/>
            <person name="Rosling A."/>
        </authorList>
    </citation>
    <scope>NUCLEOTIDE SEQUENCE</scope>
    <source>
        <strain evidence="1">Wild A</strain>
    </source>
</reference>
<dbReference type="OrthoDB" id="2390294at2759"/>